<proteinExistence type="predicted"/>
<protein>
    <submittedName>
        <fullName evidence="2">T9SS type A sorting domain-containing protein</fullName>
    </submittedName>
</protein>
<sequence length="2735" mass="289546">MRNIYFFLLFVFLLVMGTTVQAQTTWYLKNNGDWNVATNWTQDPAAAVIIPTGGGVPAAWDNIVIPSARKVTVPDALNLECSNVTIYGEIDLATSTGHTFNTLMGNGVLSLASGNFPAIGDDSDFVTEGEGEGTVKLYGNTYSLTTDKTFYNLEVNLTAGQTVTLGADYTINGNLTIKSGKLDVGNSTTSRSVDVLGNVSVEGTNAYFEVGDYNAFHNLTCYGDFFNSGTVKFTNQSQPDYGSPTSTGALLLTMAGSSDNSLTCNNTTDLYRLIINKGTDQTYTVSLSALSEEYFRLYCETNVSGAANKSLYLQNGTLKLSGNMFIPSLTEGGSDFEIPTTAQLWLNSSGVTVYSTARSNAETTVGGITGTGVNTNNSGSQSFTVKGKLRITEGTLDTKSHGLVAWNDGNAIVQIEGGVITTPGLRSAGTSTGRYSYLQSGGSVTMYGEINSDGIENTSATFSIKGSDNVFSMTGGTLEIQDGNDVGGPDRAIEIESAEGNYNVTGGTIRLNRVSGGGADFYVASTAPLGNLEVLADVSGTNVVFESEISILGDVTINANATINTANYNLSIGGDFTNSGTYTPGTNATIFNGSQNSSIVNTTVSSVVNFNKLVIDKDENTYGLSITADSFTGDHPVNVSDSLTIYKGQFDLSGFEVDVQGDLTVLDGDILDTEVSPGLIVLNDGSGSQVIRGSAIYNPSMGYIEQDNSNGISIATDVEMEDFTLTNGVLSIGDYRLTVNSGSISGSGFSSSKMIQASGGHGARGLRLKLEADYTTNDEILYPVGTPGEYTNCIVTITGDIVPVNGYLTVAPVAQEHPTHETGKNIDVMAIYWKTIAESLSGIIGDVQYDFYYDNSFTSYGKEYYYLGTTWAMDANANSPLTFEEGLIGGFATGDFTAGENNGFKNVTTVYTVGSGDWTADAATVWSGGSVPESYEFVEIRDGHTVTMDGNSITVGSLDIQDGGKLDVGTTTGHSFNIVKGDGTFSIASENIPTADYYEFMNSDLATFEYYGATDIDIPSTFSVYPNLLITGTSSSQKLLPDGIDVLVRKDLTVDGDGSLRTNDADDLIIQEDLIVSNGGLFEINNGNSHQITVYGSIDLSGAGTNEVKVRDGSGNANVSILNLYNDILLSASSVVDLYSDINKPVELHFVGDENSTVDNSAGADLDFSEVVINKSSLSDVVYINGAIELLADADEADKPLNLISGECHLENSGSVTISSGGYDFDIPSGTILRVDDGTTLNVTGNNKGIWLDGSLIIEGSGVLNNNGGTNNYIEYSSSGDASISLAGTAQLRVGSQIRRSLYSDVGTIDFSQNSENTTVVVGDTDAGDATRGVFEIVGGSSSFSQAENAEIVIERGHGSSNVALELSPGTSVINSGAGFVIGNDDTPASHTISVCTEVELENLTVEGVNNPTVQLLILPATLNGTLDIQSGSFNANSLDLTINGNLSVKDGDLLCDANTTTFSGIVAQTVDIEASGTGSYTFDDVVLNSGNTLTSGVDLTVNGDLTISSGTLNSDGNVVNVKGDLVNNGITLSGSGDGIVLNNTTGSQNISGSGSYGRLTINNGDGVVMPSQSSAITITEMLKLEDGIFDIGRNLMVLTNTAVFDAGATYSGNFTDDNMIQTNLSFTDAGIKKVFSDTQSGAFVYPVGSFGLYTPVTIDFAANGNSTGSIRVKAANEPHITISGSDMDHVLQYNWTLDADGITGFQGDITMQADASDEPASSDPAQFIGVRFELGGTEVNLYQEADDYNETLHTVNIDFNEPGVYLTDDEIDGDYTAGESSVNYDVKAFISVGAGGNWTNSATWDYYDPDTGATSDNGTDTPRGAIVYIADGTTVVMDADERVAYASFIQGTGRLEVGTTLNHRLGSVSGTGTLSVMSGSLPAGIYTDFCSASGGTLEYAGSFTSSVLSETSVVNNISFLGSGTKTLPNYETEGVTVLGNLIINGPTVQAYTGQDLNIEGDLTFTSGTFDANDGKVIFNGSALQNIAAGKAFTAVNLSDFYDFEIDNSAGVSVTNDIEISNRLTLTEGVLYTDAGGSLALTKTNPTAEDITAATGKASSYIDGPMIKKIADGDSFVFPVGDQSRYSPIEINTDGIDTDGGGSDPEIWEVEYYNDSYSDVSTLHDVAYVSHGEYWRAEGPDTEEAIVTLWWDDLSGVNPDDTNSRMVQYTSANGWSSVAASFDDVSSSVASSADVVFNEYNPNGNYFTFGSLAIVGFEWDGDISSDWFTAGNWEGGVVPSAGSDVTIDAGDTYEAEISGAASVNSLTITTGALTLKPGSQLTVSGALATNNALTVQNSVTNPTSIITNGSVSGNATYTWTGFANLSWYHIAHPVNGVTTSEYDTSFGASNFALNRYNAGAWERVAGLNNIGAYTFNDPLEGYSLNIRYASQTLTYSGELNFLSSYLDNTYTDGWYQVANPYPSYIDVEEVGFDMGDFLQTIYIDGYDKVTHTYNIETNVGVNGGSRYIAPGQCMWLRTYTATADAISIANSTRVHSTGSLKSAMIEDNNIFRMEVSDGSTTDESVVLYSAEFGSELITRYDSEKKMNGGDVVNIYSIKEAGNMAINALPELLAADIVPIGYKVSDAGALTFKATNIVGFMPEVDVYLVDKLEGIEVDLREDPVYPFTSSITESSDRFELRFEAAVITDIEKGRSDVSQRNVVIYSAKQEATVKVTQEVLQKENRIIEVYNVAGQLVEQLELNDVETVFDLPQANTMYIINVKVNNSSYQQKVLAK</sequence>
<organism evidence="2 3">
    <name type="scientific">Plebeiibacterium marinum</name>
    <dbReference type="NCBI Taxonomy" id="2992111"/>
    <lineage>
        <taxon>Bacteria</taxon>
        <taxon>Pseudomonadati</taxon>
        <taxon>Bacteroidota</taxon>
        <taxon>Bacteroidia</taxon>
        <taxon>Marinilabiliales</taxon>
        <taxon>Marinilabiliaceae</taxon>
        <taxon>Plebeiibacterium</taxon>
    </lineage>
</organism>
<dbReference type="EMBL" id="JAPDPI010000018">
    <property type="protein sequence ID" value="MCW3805975.1"/>
    <property type="molecule type" value="Genomic_DNA"/>
</dbReference>
<feature type="chain" id="PRO_5042168326" evidence="1">
    <location>
        <begin position="23"/>
        <end position="2735"/>
    </location>
</feature>
<dbReference type="InterPro" id="IPR026444">
    <property type="entry name" value="Secre_tail"/>
</dbReference>
<keyword evidence="1" id="KW-0732">Signal</keyword>
<evidence type="ECO:0000313" key="2">
    <source>
        <dbReference type="EMBL" id="MCW3805975.1"/>
    </source>
</evidence>
<dbReference type="Proteomes" id="UP001207408">
    <property type="component" value="Unassembled WGS sequence"/>
</dbReference>
<evidence type="ECO:0000313" key="3">
    <source>
        <dbReference type="Proteomes" id="UP001207408"/>
    </source>
</evidence>
<reference evidence="2" key="1">
    <citation type="submission" date="2022-10" db="EMBL/GenBank/DDBJ databases">
        <authorList>
            <person name="Yu W.X."/>
        </authorList>
    </citation>
    <scope>NUCLEOTIDE SEQUENCE</scope>
    <source>
        <strain evidence="2">D04</strain>
    </source>
</reference>
<evidence type="ECO:0000256" key="1">
    <source>
        <dbReference type="SAM" id="SignalP"/>
    </source>
</evidence>
<accession>A0AAE3SKX4</accession>
<feature type="signal peptide" evidence="1">
    <location>
        <begin position="1"/>
        <end position="22"/>
    </location>
</feature>
<dbReference type="NCBIfam" id="TIGR04183">
    <property type="entry name" value="Por_Secre_tail"/>
    <property type="match status" value="1"/>
</dbReference>
<name>A0AAE3SKX4_9BACT</name>
<gene>
    <name evidence="2" type="ORF">OM074_10080</name>
</gene>
<keyword evidence="3" id="KW-1185">Reference proteome</keyword>
<dbReference type="RefSeq" id="WP_301199347.1">
    <property type="nucleotide sequence ID" value="NZ_JAPDPI010000018.1"/>
</dbReference>
<comment type="caution">
    <text evidence="2">The sequence shown here is derived from an EMBL/GenBank/DDBJ whole genome shotgun (WGS) entry which is preliminary data.</text>
</comment>